<name>A0ABX2A6R0_9MICO</name>
<gene>
    <name evidence="2" type="ORF">HDG69_003108</name>
</gene>
<accession>A0ABX2A6R0</accession>
<keyword evidence="1" id="KW-0812">Transmembrane</keyword>
<proteinExistence type="predicted"/>
<evidence type="ECO:0000256" key="1">
    <source>
        <dbReference type="SAM" id="Phobius"/>
    </source>
</evidence>
<keyword evidence="3" id="KW-1185">Reference proteome</keyword>
<evidence type="ECO:0000313" key="2">
    <source>
        <dbReference type="EMBL" id="NOV98513.1"/>
    </source>
</evidence>
<protein>
    <submittedName>
        <fullName evidence="2">Uncharacterized protein</fullName>
    </submittedName>
</protein>
<keyword evidence="1" id="KW-1133">Transmembrane helix</keyword>
<comment type="caution">
    <text evidence="2">The sequence shown here is derived from an EMBL/GenBank/DDBJ whole genome shotgun (WGS) entry which is preliminary data.</text>
</comment>
<organism evidence="2 3">
    <name type="scientific">Isoptericola halotolerans</name>
    <dbReference type="NCBI Taxonomy" id="300560"/>
    <lineage>
        <taxon>Bacteria</taxon>
        <taxon>Bacillati</taxon>
        <taxon>Actinomycetota</taxon>
        <taxon>Actinomycetes</taxon>
        <taxon>Micrococcales</taxon>
        <taxon>Promicromonosporaceae</taxon>
        <taxon>Isoptericola</taxon>
    </lineage>
</organism>
<feature type="transmembrane region" description="Helical" evidence="1">
    <location>
        <begin position="12"/>
        <end position="32"/>
    </location>
</feature>
<reference evidence="2 3" key="1">
    <citation type="submission" date="2020-05" db="EMBL/GenBank/DDBJ databases">
        <title>Genomic Encyclopedia of Type Strains, Phase III (KMG-III): the genomes of soil and plant-associated and newly described type strains.</title>
        <authorList>
            <person name="Whitman W."/>
        </authorList>
    </citation>
    <scope>NUCLEOTIDE SEQUENCE [LARGE SCALE GENOMIC DNA]</scope>
    <source>
        <strain evidence="2 3">KCTC 19046</strain>
    </source>
</reference>
<sequence length="98" mass="9438">MNGLIEWSSLGQVVVAGVIVGAGIPALFALGLRLVAGTSEQASAEPARGDTGPAPGPKGPVVIARPSPLRLAGALLCFGTVVGAIAAGLVFLAAGGHS</sequence>
<dbReference type="RefSeq" id="WP_171784740.1">
    <property type="nucleotide sequence ID" value="NZ_BAAAML010000003.1"/>
</dbReference>
<evidence type="ECO:0000313" key="3">
    <source>
        <dbReference type="Proteomes" id="UP000757540"/>
    </source>
</evidence>
<feature type="transmembrane region" description="Helical" evidence="1">
    <location>
        <begin position="71"/>
        <end position="94"/>
    </location>
</feature>
<dbReference type="Proteomes" id="UP000757540">
    <property type="component" value="Unassembled WGS sequence"/>
</dbReference>
<dbReference type="EMBL" id="JABEZU010000004">
    <property type="protein sequence ID" value="NOV98513.1"/>
    <property type="molecule type" value="Genomic_DNA"/>
</dbReference>
<keyword evidence="1" id="KW-0472">Membrane</keyword>